<organism evidence="3 4">
    <name type="scientific">Terriglobus saanensis (strain ATCC BAA-1853 / DSM 23119 / SP1PR4)</name>
    <dbReference type="NCBI Taxonomy" id="401053"/>
    <lineage>
        <taxon>Bacteria</taxon>
        <taxon>Pseudomonadati</taxon>
        <taxon>Acidobacteriota</taxon>
        <taxon>Terriglobia</taxon>
        <taxon>Terriglobales</taxon>
        <taxon>Acidobacteriaceae</taxon>
        <taxon>Terriglobus</taxon>
    </lineage>
</organism>
<reference evidence="3 4" key="1">
    <citation type="journal article" date="2012" name="Stand. Genomic Sci.">
        <title>Complete genome sequence of Terriglobus saanensis type strain SP1PR4(T), an Acidobacteria from tundra soil.</title>
        <authorList>
            <person name="Rawat S.R."/>
            <person name="Mannisto M.K."/>
            <person name="Starovoytov V."/>
            <person name="Goodwin L."/>
            <person name="Nolan M."/>
            <person name="Hauser L."/>
            <person name="Land M."/>
            <person name="Davenport K.W."/>
            <person name="Woyke T."/>
            <person name="Haggblom M.M."/>
        </authorList>
    </citation>
    <scope>NUCLEOTIDE SEQUENCE</scope>
    <source>
        <strain evidence="4">ATCC BAA-1853 / DSM 23119 / SP1PR4</strain>
    </source>
</reference>
<keyword evidence="4" id="KW-1185">Reference proteome</keyword>
<feature type="signal peptide" evidence="2">
    <location>
        <begin position="1"/>
        <end position="30"/>
    </location>
</feature>
<sequence length="205" mass="20629">MKWNRGLSKVLLTLFAGVMLALLTAPKSEAQVSVGINLGGGGIAPACPYGYYDYAPYQCSPYGYYGPEWFNNGIFFGAGPWFRGPRGFYGHVNRSYDPRFGYRGGFPGRGAAGYYHGGDIHGFRGNQMRDGVGHAARGGFGGSQGGRGNAQAFHGGGGGGRPQGGGGGQFHGGGGGGQQHGGGGGGQSHGGGGGGQSHGGGGGHR</sequence>
<protein>
    <submittedName>
        <fullName evidence="3">Uncharacterized protein</fullName>
    </submittedName>
</protein>
<dbReference type="HOGENOM" id="CLU_115879_0_0_0"/>
<dbReference type="EMBL" id="CP002467">
    <property type="protein sequence ID" value="ADV82991.1"/>
    <property type="molecule type" value="Genomic_DNA"/>
</dbReference>
<proteinExistence type="predicted"/>
<name>E8V8L2_TERSS</name>
<feature type="chain" id="PRO_5003233197" evidence="2">
    <location>
        <begin position="31"/>
        <end position="205"/>
    </location>
</feature>
<evidence type="ECO:0000256" key="2">
    <source>
        <dbReference type="SAM" id="SignalP"/>
    </source>
</evidence>
<keyword evidence="2" id="KW-0732">Signal</keyword>
<evidence type="ECO:0000313" key="3">
    <source>
        <dbReference type="EMBL" id="ADV82991.1"/>
    </source>
</evidence>
<evidence type="ECO:0000256" key="1">
    <source>
        <dbReference type="SAM" id="MobiDB-lite"/>
    </source>
</evidence>
<feature type="compositionally biased region" description="Gly residues" evidence="1">
    <location>
        <begin position="136"/>
        <end position="205"/>
    </location>
</feature>
<dbReference type="eggNOG" id="ENOG5032IGQ">
    <property type="taxonomic scope" value="Bacteria"/>
</dbReference>
<evidence type="ECO:0000313" key="4">
    <source>
        <dbReference type="Proteomes" id="UP000006844"/>
    </source>
</evidence>
<dbReference type="KEGG" id="tsa:AciPR4_2189"/>
<gene>
    <name evidence="3" type="ordered locus">AciPR4_2189</name>
</gene>
<dbReference type="STRING" id="401053.AciPR4_2189"/>
<accession>E8V8L2</accession>
<dbReference type="Proteomes" id="UP000006844">
    <property type="component" value="Chromosome"/>
</dbReference>
<feature type="region of interest" description="Disordered" evidence="1">
    <location>
        <begin position="134"/>
        <end position="205"/>
    </location>
</feature>
<dbReference type="AlphaFoldDB" id="E8V8L2"/>